<dbReference type="RefSeq" id="WP_013534042.1">
    <property type="nucleotide sequence ID" value="NC_014924.1"/>
</dbReference>
<dbReference type="PANTHER" id="PTHR12151:SF25">
    <property type="entry name" value="LINALOOL DEHYDRATASE_ISOMERASE DOMAIN-CONTAINING PROTEIN"/>
    <property type="match status" value="1"/>
</dbReference>
<evidence type="ECO:0000313" key="5">
    <source>
        <dbReference type="EMBL" id="ADV26212.1"/>
    </source>
</evidence>
<dbReference type="Proteomes" id="UP000008632">
    <property type="component" value="Chromosome"/>
</dbReference>
<keyword evidence="4" id="KW-0732">Signal</keyword>
<keyword evidence="6" id="KW-1185">Reference proteome</keyword>
<feature type="signal peptide" evidence="4">
    <location>
        <begin position="1"/>
        <end position="29"/>
    </location>
</feature>
<keyword evidence="3" id="KW-1015">Disulfide bond</keyword>
<dbReference type="PANTHER" id="PTHR12151">
    <property type="entry name" value="ELECTRON TRANSPORT PROTIN SCO1/SENC FAMILY MEMBER"/>
    <property type="match status" value="1"/>
</dbReference>
<dbReference type="CDD" id="cd02968">
    <property type="entry name" value="SCO"/>
    <property type="match status" value="1"/>
</dbReference>
<feature type="disulfide bond" description="Redox-active" evidence="3">
    <location>
        <begin position="81"/>
        <end position="85"/>
    </location>
</feature>
<reference evidence="5 6" key="1">
    <citation type="submission" date="2011-01" db="EMBL/GenBank/DDBJ databases">
        <title>Complete sequence of Pseudoxanthomonas suwonensis 11-1.</title>
        <authorList>
            <consortium name="US DOE Joint Genome Institute"/>
            <person name="Lucas S."/>
            <person name="Copeland A."/>
            <person name="Lapidus A."/>
            <person name="Cheng J.-F."/>
            <person name="Goodwin L."/>
            <person name="Pitluck S."/>
            <person name="Teshima H."/>
            <person name="Detter J.C."/>
            <person name="Han C."/>
            <person name="Tapia R."/>
            <person name="Land M."/>
            <person name="Hauser L."/>
            <person name="Kyrpides N."/>
            <person name="Ivanova N."/>
            <person name="Ovchinnikova G."/>
            <person name="Siebers A.K."/>
            <person name="Allgaier M."/>
            <person name="Thelen M.P."/>
            <person name="Hugenholtz P."/>
            <person name="Gladden J."/>
            <person name="Woyke T."/>
        </authorList>
    </citation>
    <scope>NUCLEOTIDE SEQUENCE [LARGE SCALE GENOMIC DNA]</scope>
    <source>
        <strain evidence="6">11-1</strain>
    </source>
</reference>
<feature type="binding site" evidence="2">
    <location>
        <position position="167"/>
    </location>
    <ligand>
        <name>Cu cation</name>
        <dbReference type="ChEBI" id="CHEBI:23378"/>
    </ligand>
</feature>
<dbReference type="Pfam" id="PF02630">
    <property type="entry name" value="SCO1-SenC"/>
    <property type="match status" value="1"/>
</dbReference>
<dbReference type="InterPro" id="IPR003782">
    <property type="entry name" value="SCO1/SenC"/>
</dbReference>
<dbReference type="AlphaFoldDB" id="E6WPG8"/>
<evidence type="ECO:0000256" key="2">
    <source>
        <dbReference type="PIRSR" id="PIRSR603782-1"/>
    </source>
</evidence>
<protein>
    <submittedName>
        <fullName evidence="5">Electron transport protein SCO1/SenC</fullName>
    </submittedName>
</protein>
<evidence type="ECO:0000313" key="6">
    <source>
        <dbReference type="Proteomes" id="UP000008632"/>
    </source>
</evidence>
<gene>
    <name evidence="5" type="ordered locus">Psesu_0351</name>
</gene>
<dbReference type="STRING" id="743721.Psesu_0351"/>
<organism evidence="5 6">
    <name type="scientific">Pseudoxanthomonas suwonensis (strain 11-1)</name>
    <dbReference type="NCBI Taxonomy" id="743721"/>
    <lineage>
        <taxon>Bacteria</taxon>
        <taxon>Pseudomonadati</taxon>
        <taxon>Pseudomonadota</taxon>
        <taxon>Gammaproteobacteria</taxon>
        <taxon>Lysobacterales</taxon>
        <taxon>Lysobacteraceae</taxon>
        <taxon>Pseudoxanthomonas</taxon>
    </lineage>
</organism>
<dbReference type="InterPro" id="IPR036249">
    <property type="entry name" value="Thioredoxin-like_sf"/>
</dbReference>
<keyword evidence="2" id="KW-0186">Copper</keyword>
<accession>E6WPG8</accession>
<evidence type="ECO:0000256" key="1">
    <source>
        <dbReference type="ARBA" id="ARBA00010996"/>
    </source>
</evidence>
<dbReference type="Gene3D" id="3.40.30.10">
    <property type="entry name" value="Glutaredoxin"/>
    <property type="match status" value="1"/>
</dbReference>
<dbReference type="GO" id="GO:0046872">
    <property type="term" value="F:metal ion binding"/>
    <property type="evidence" value="ECO:0007669"/>
    <property type="project" value="UniProtKB-KW"/>
</dbReference>
<feature type="chain" id="PRO_5003212105" evidence="4">
    <location>
        <begin position="30"/>
        <end position="206"/>
    </location>
</feature>
<dbReference type="OrthoDB" id="6335573at2"/>
<evidence type="ECO:0000256" key="3">
    <source>
        <dbReference type="PIRSR" id="PIRSR603782-2"/>
    </source>
</evidence>
<name>E6WPG8_PSEUU</name>
<evidence type="ECO:0000256" key="4">
    <source>
        <dbReference type="SAM" id="SignalP"/>
    </source>
</evidence>
<dbReference type="eggNOG" id="COG1999">
    <property type="taxonomic scope" value="Bacteria"/>
</dbReference>
<feature type="binding site" evidence="2">
    <location>
        <position position="81"/>
    </location>
    <ligand>
        <name>Cu cation</name>
        <dbReference type="ChEBI" id="CHEBI:23378"/>
    </ligand>
</feature>
<dbReference type="HOGENOM" id="CLU_050131_3_1_6"/>
<sequence length="206" mass="22005">MKHRINPLRTALGLALALSVCGPLPVALAALAGPGSQVVESLPGDSLYQVQAALTDQHGQALQWPELRGQPRLVSMFYGNCHLMCPLILENAKALQKQLGADGARLGVAIITLDPARDTPEALAAVAADHRTPPEWRYLRPEGDAVRALASVLGVRYRFREDGSINHTSVLVLLDAEGREVARSEVTGIAPDPAFLQQVRATLAAD</sequence>
<keyword evidence="2" id="KW-0479">Metal-binding</keyword>
<dbReference type="EMBL" id="CP002446">
    <property type="protein sequence ID" value="ADV26212.1"/>
    <property type="molecule type" value="Genomic_DNA"/>
</dbReference>
<proteinExistence type="inferred from homology"/>
<dbReference type="SUPFAM" id="SSF52833">
    <property type="entry name" value="Thioredoxin-like"/>
    <property type="match status" value="1"/>
</dbReference>
<feature type="binding site" evidence="2">
    <location>
        <position position="85"/>
    </location>
    <ligand>
        <name>Cu cation</name>
        <dbReference type="ChEBI" id="CHEBI:23378"/>
    </ligand>
</feature>
<comment type="similarity">
    <text evidence="1">Belongs to the SCO1/2 family.</text>
</comment>
<dbReference type="KEGG" id="psu:Psesu_0351"/>